<keyword evidence="2 4" id="KW-0479">Metal-binding</keyword>
<comment type="function">
    <text evidence="4">Metallothioneins have a high content of cysteine residues that bind various heavy metals.</text>
</comment>
<dbReference type="EMBL" id="AF482470">
    <property type="protein sequence ID" value="AAL85416.1"/>
    <property type="molecule type" value="mRNA"/>
</dbReference>
<dbReference type="Pfam" id="PF01439">
    <property type="entry name" value="Metallothio_2"/>
    <property type="match status" value="1"/>
</dbReference>
<dbReference type="GO" id="GO:0046872">
    <property type="term" value="F:metal ion binding"/>
    <property type="evidence" value="ECO:0007669"/>
    <property type="project" value="UniProtKB-UniRule"/>
</dbReference>
<keyword evidence="3 4" id="KW-0480">Metal-thiolate cluster</keyword>
<evidence type="ECO:0000256" key="2">
    <source>
        <dbReference type="ARBA" id="ARBA00022723"/>
    </source>
</evidence>
<accession>Q8S3M2</accession>
<evidence type="ECO:0000313" key="5">
    <source>
        <dbReference type="EMBL" id="AAL85416.1"/>
    </source>
</evidence>
<name>Q8S3M2_AZOFI</name>
<proteinExistence type="evidence at transcript level"/>
<evidence type="ECO:0000256" key="3">
    <source>
        <dbReference type="ARBA" id="ARBA00022851"/>
    </source>
</evidence>
<dbReference type="InterPro" id="IPR000347">
    <property type="entry name" value="Metalthion_15p"/>
</dbReference>
<organism evidence="5">
    <name type="scientific">Azolla filiculoides</name>
    <name type="common">Water fern</name>
    <dbReference type="NCBI Taxonomy" id="84609"/>
    <lineage>
        <taxon>Eukaryota</taxon>
        <taxon>Viridiplantae</taxon>
        <taxon>Streptophyta</taxon>
        <taxon>Embryophyta</taxon>
        <taxon>Tracheophyta</taxon>
        <taxon>Polypodiopsida</taxon>
        <taxon>Polypodiidae</taxon>
        <taxon>Salviniales</taxon>
        <taxon>Salviniaceae</taxon>
        <taxon>Azolla</taxon>
    </lineage>
</organism>
<comment type="similarity">
    <text evidence="1 4">Belongs to the metallothionein superfamily. Type 15 family.</text>
</comment>
<sequence>MSCCGGNCGCGSGCRCGKRSFDETAFDAPMEVEVTVFGNEGSNCGFDSSCGFESDAQATSQNGCSCGSNCTCNPCRC</sequence>
<protein>
    <recommendedName>
        <fullName evidence="4">Metallothionein-like protein</fullName>
    </recommendedName>
</protein>
<reference evidence="5" key="1">
    <citation type="submission" date="2002-02" db="EMBL/GenBank/DDBJ databases">
        <title>Cloning and characterization of a cDNA encoding a MT2-type metallothionein from Azolla filiculoides.</title>
        <authorList>
            <person name="Schor T."/>
            <person name="Goldsbrough P.B."/>
            <person name="Adam Z."/>
            <person name="Tel-Or E."/>
        </authorList>
    </citation>
    <scope>NUCLEOTIDE SEQUENCE</scope>
</reference>
<gene>
    <name evidence="5" type="primary">AzMT2</name>
</gene>
<evidence type="ECO:0000256" key="1">
    <source>
        <dbReference type="ARBA" id="ARBA00005802"/>
    </source>
</evidence>
<dbReference type="AlphaFoldDB" id="Q8S3M2"/>
<reference evidence="5" key="2">
    <citation type="journal article" date="2005" name="Planta">
        <title>Characterization and expression of a metallothionein gene in the aquatic fern Azolla filiculoides under heavy metal stress.</title>
        <authorList>
            <person name="Schor-Fumbarov T."/>
            <person name="Goldsbrough P.B."/>
            <person name="Adam Z."/>
            <person name="Tel-Or E."/>
        </authorList>
    </citation>
    <scope>NUCLEOTIDE SEQUENCE</scope>
</reference>
<evidence type="ECO:0000256" key="4">
    <source>
        <dbReference type="RuleBase" id="RU369052"/>
    </source>
</evidence>